<dbReference type="PANTHER" id="PTHR30135:SF3">
    <property type="entry name" value="GLUCONEOGENESIS FACTOR-RELATED"/>
    <property type="match status" value="1"/>
</dbReference>
<dbReference type="PANTHER" id="PTHR30135">
    <property type="entry name" value="UNCHARACTERIZED PROTEIN YVCK-RELATED"/>
    <property type="match status" value="1"/>
</dbReference>
<dbReference type="Pfam" id="PF01933">
    <property type="entry name" value="CofD"/>
    <property type="match status" value="1"/>
</dbReference>
<dbReference type="Proteomes" id="UP000435041">
    <property type="component" value="Unassembled WGS sequence"/>
</dbReference>
<dbReference type="EMBL" id="BJCI01000004">
    <property type="protein sequence ID" value="GCL48852.1"/>
    <property type="molecule type" value="Genomic_DNA"/>
</dbReference>
<keyword evidence="3" id="KW-0812">Transmembrane</keyword>
<dbReference type="InterPro" id="IPR002882">
    <property type="entry name" value="CofD"/>
</dbReference>
<comment type="function">
    <text evidence="2">Required for morphogenesis under gluconeogenic growth conditions.</text>
</comment>
<evidence type="ECO:0000256" key="1">
    <source>
        <dbReference type="ARBA" id="ARBA00022490"/>
    </source>
</evidence>
<evidence type="ECO:0000256" key="3">
    <source>
        <dbReference type="SAM" id="Phobius"/>
    </source>
</evidence>
<organism evidence="4 5">
    <name type="scientific">Microcystis aeruginosa NIES-3804</name>
    <dbReference type="NCBI Taxonomy" id="2517783"/>
    <lineage>
        <taxon>Bacteria</taxon>
        <taxon>Bacillati</taxon>
        <taxon>Cyanobacteriota</taxon>
        <taxon>Cyanophyceae</taxon>
        <taxon>Oscillatoriophycideae</taxon>
        <taxon>Chroococcales</taxon>
        <taxon>Microcystaceae</taxon>
        <taxon>Microcystis</taxon>
    </lineage>
</organism>
<evidence type="ECO:0000313" key="5">
    <source>
        <dbReference type="Proteomes" id="UP000435041"/>
    </source>
</evidence>
<name>A0A6H9GSR5_MICAE</name>
<keyword evidence="1 2" id="KW-0963">Cytoplasm</keyword>
<keyword evidence="3" id="KW-0472">Membrane</keyword>
<dbReference type="RefSeq" id="WP_159291191.1">
    <property type="nucleotide sequence ID" value="NZ_BJCI01000004.1"/>
</dbReference>
<dbReference type="CDD" id="cd07187">
    <property type="entry name" value="YvcK_like"/>
    <property type="match status" value="1"/>
</dbReference>
<gene>
    <name evidence="4" type="ORF">NIES3804_04030</name>
</gene>
<sequence>MSPFKQTLRELNAQKGKIAASVGKKTPKRVNRWFKWLSPGLFVKRWLLISLTGVFLTSFGLAIWVKLTPVNRFLEFVSQALETIARLVPNSVSGPLAVLLGIFLLFWGQSRTVETITEALQPDASEELVDRLRTHRRLHRGPKIVAIGGGTGLSTLLRGLKQYSSNITAIVTVADDGGSSGRLRREMGILPPGDIRNCIAALADEEKLLTELFQYRFHAGDGLSGHSFGNLFISAMTEITGDLEQAIDASAKVLAIRGKVLPATLTDVSLWAKLADGRIIEGESKITEAMGQIRQIGCHPADPVALPAALAAIKEADYIIIGPGSLYTSIIPNLLVPAIRQALAQVTVPRVYVCNIMTQPGETDNYSVADHLRAIEGVCEERVFDAVLAQRTAPSPQSLQLYAQEHSHPVFLDREEVGKMGYRIVLANVMAEDEVTAKVRHDPQRLARVLWRWYAKK</sequence>
<dbReference type="Gene3D" id="3.40.50.10680">
    <property type="entry name" value="CofD-like domains"/>
    <property type="match status" value="1"/>
</dbReference>
<dbReference type="HAMAP" id="MF_00973">
    <property type="entry name" value="Gluconeogen_factor"/>
    <property type="match status" value="1"/>
</dbReference>
<keyword evidence="3" id="KW-1133">Transmembrane helix</keyword>
<dbReference type="AlphaFoldDB" id="A0A6H9GSR5"/>
<dbReference type="InterPro" id="IPR010119">
    <property type="entry name" value="Gluconeogen_factor"/>
</dbReference>
<dbReference type="NCBIfam" id="TIGR01826">
    <property type="entry name" value="CofD_related"/>
    <property type="match status" value="1"/>
</dbReference>
<reference evidence="4 5" key="1">
    <citation type="submission" date="2019-02" db="EMBL/GenBank/DDBJ databases">
        <title>Draft genome sequence of Arthrospira platensis NIES-3804.</title>
        <authorList>
            <person name="Yamaguchi H."/>
            <person name="Suzuki S."/>
            <person name="Kawachi M."/>
        </authorList>
    </citation>
    <scope>NUCLEOTIDE SEQUENCE [LARGE SCALE GENOMIC DNA]</scope>
    <source>
        <strain evidence="4 5">NIES-3804</strain>
    </source>
</reference>
<protein>
    <recommendedName>
        <fullName evidence="2">Putative gluconeogenesis factor</fullName>
    </recommendedName>
</protein>
<feature type="transmembrane region" description="Helical" evidence="3">
    <location>
        <begin position="87"/>
        <end position="107"/>
    </location>
</feature>
<comment type="similarity">
    <text evidence="2">Belongs to the gluconeogenesis factor family.</text>
</comment>
<accession>A0A6H9GSR5</accession>
<dbReference type="InterPro" id="IPR038136">
    <property type="entry name" value="CofD-like_dom_sf"/>
</dbReference>
<proteinExistence type="inferred from homology"/>
<comment type="subcellular location">
    <subcellularLocation>
        <location evidence="2">Cytoplasm</location>
    </subcellularLocation>
</comment>
<dbReference type="GO" id="GO:0008360">
    <property type="term" value="P:regulation of cell shape"/>
    <property type="evidence" value="ECO:0007669"/>
    <property type="project" value="UniProtKB-UniRule"/>
</dbReference>
<evidence type="ECO:0000313" key="4">
    <source>
        <dbReference type="EMBL" id="GCL48852.1"/>
    </source>
</evidence>
<dbReference type="SUPFAM" id="SSF142338">
    <property type="entry name" value="CofD-like"/>
    <property type="match status" value="1"/>
</dbReference>
<comment type="caution">
    <text evidence="4">The sequence shown here is derived from an EMBL/GenBank/DDBJ whole genome shotgun (WGS) entry which is preliminary data.</text>
</comment>
<dbReference type="GO" id="GO:0005737">
    <property type="term" value="C:cytoplasm"/>
    <property type="evidence" value="ECO:0007669"/>
    <property type="project" value="UniProtKB-SubCell"/>
</dbReference>
<feature type="transmembrane region" description="Helical" evidence="3">
    <location>
        <begin position="46"/>
        <end position="67"/>
    </location>
</feature>
<evidence type="ECO:0000256" key="2">
    <source>
        <dbReference type="HAMAP-Rule" id="MF_00973"/>
    </source>
</evidence>
<dbReference type="GO" id="GO:0043743">
    <property type="term" value="F:LPPG:FO 2-phospho-L-lactate transferase activity"/>
    <property type="evidence" value="ECO:0007669"/>
    <property type="project" value="InterPro"/>
</dbReference>